<dbReference type="InterPro" id="IPR057137">
    <property type="entry name" value="CDP1-like_a_solenoid_2"/>
</dbReference>
<feature type="transmembrane region" description="Helical" evidence="2">
    <location>
        <begin position="608"/>
        <end position="625"/>
    </location>
</feature>
<feature type="domain" description="J" evidence="3">
    <location>
        <begin position="6"/>
        <end position="70"/>
    </location>
</feature>
<evidence type="ECO:0000256" key="1">
    <source>
        <dbReference type="SAM" id="MobiDB-lite"/>
    </source>
</evidence>
<feature type="compositionally biased region" description="Low complexity" evidence="1">
    <location>
        <begin position="507"/>
        <end position="518"/>
    </location>
</feature>
<keyword evidence="2" id="KW-0812">Transmembrane</keyword>
<gene>
    <name evidence="4" type="ORF">F6J89_05330</name>
</gene>
<dbReference type="InterPro" id="IPR025344">
    <property type="entry name" value="CDP1-like_IMS"/>
</dbReference>
<dbReference type="CDD" id="cd06257">
    <property type="entry name" value="DnaJ"/>
    <property type="match status" value="1"/>
</dbReference>
<evidence type="ECO:0000256" key="2">
    <source>
        <dbReference type="SAM" id="Phobius"/>
    </source>
</evidence>
<feature type="compositionally biased region" description="Polar residues" evidence="1">
    <location>
        <begin position="574"/>
        <end position="583"/>
    </location>
</feature>
<dbReference type="PROSITE" id="PS50076">
    <property type="entry name" value="DNAJ_2"/>
    <property type="match status" value="1"/>
</dbReference>
<dbReference type="Pfam" id="PF25515">
    <property type="entry name" value="Arm_PDR"/>
    <property type="match status" value="1"/>
</dbReference>
<dbReference type="InterPro" id="IPR058032">
    <property type="entry name" value="CDP1-like_a_solenoid_1"/>
</dbReference>
<feature type="compositionally biased region" description="Polar residues" evidence="1">
    <location>
        <begin position="447"/>
        <end position="487"/>
    </location>
</feature>
<dbReference type="InterPro" id="IPR036869">
    <property type="entry name" value="J_dom_sf"/>
</dbReference>
<dbReference type="Pfam" id="PF13355">
    <property type="entry name" value="ARC6-like_IMS"/>
    <property type="match status" value="1"/>
</dbReference>
<dbReference type="PANTHER" id="PTHR33925:SF1">
    <property type="entry name" value="PROTEIN ACCUMULATION AND REPLICATION OF CHLOROPLASTS 6, CHLOROPLASTIC"/>
    <property type="match status" value="1"/>
</dbReference>
<comment type="caution">
    <text evidence="4">The sequence shown here is derived from an EMBL/GenBank/DDBJ whole genome shotgun (WGS) entry which is preliminary data.</text>
</comment>
<dbReference type="PANTHER" id="PTHR33925">
    <property type="entry name" value="PLASTID DIVISION PROTEIN CDP1, CHLOROPLASTIC-RELATED"/>
    <property type="match status" value="1"/>
</dbReference>
<reference evidence="4" key="1">
    <citation type="submission" date="2019-11" db="EMBL/GenBank/DDBJ databases">
        <title>Genomic insights into an expanded diversity of filamentous marine cyanobacteria reveals the extraordinary biosynthetic potential of Moorea and Okeania.</title>
        <authorList>
            <person name="Ferreira Leao T."/>
            <person name="Wang M."/>
            <person name="Moss N."/>
            <person name="Da Silva R."/>
            <person name="Sanders J."/>
            <person name="Nurk S."/>
            <person name="Gurevich A."/>
            <person name="Humphrey G."/>
            <person name="Reher R."/>
            <person name="Zhu Q."/>
            <person name="Belda-Ferre P."/>
            <person name="Glukhov E."/>
            <person name="Rex R."/>
            <person name="Dorrestein P.C."/>
            <person name="Knight R."/>
            <person name="Pevzner P."/>
            <person name="Gerwick W.H."/>
            <person name="Gerwick L."/>
        </authorList>
    </citation>
    <scope>NUCLEOTIDE SEQUENCE</scope>
    <source>
        <strain evidence="4">SIO1C4</strain>
    </source>
</reference>
<feature type="region of interest" description="Disordered" evidence="1">
    <location>
        <begin position="430"/>
        <end position="597"/>
    </location>
</feature>
<keyword evidence="2" id="KW-1133">Transmembrane helix</keyword>
<keyword evidence="2" id="KW-0472">Membrane</keyword>
<feature type="region of interest" description="Disordered" evidence="1">
    <location>
        <begin position="75"/>
        <end position="96"/>
    </location>
</feature>
<protein>
    <submittedName>
        <fullName evidence="4">DUF4101 domain-containing protein</fullName>
    </submittedName>
</protein>
<accession>A0A6B3N044</accession>
<name>A0A6B3N044_9CYAN</name>
<evidence type="ECO:0000259" key="3">
    <source>
        <dbReference type="PROSITE" id="PS50076"/>
    </source>
</evidence>
<feature type="compositionally biased region" description="Polar residues" evidence="1">
    <location>
        <begin position="75"/>
        <end position="94"/>
    </location>
</feature>
<feature type="compositionally biased region" description="Polar residues" evidence="1">
    <location>
        <begin position="494"/>
        <end position="506"/>
    </location>
</feature>
<dbReference type="Pfam" id="PF23468">
    <property type="entry name" value="ARC6"/>
    <property type="match status" value="1"/>
</dbReference>
<organism evidence="4">
    <name type="scientific">Symploca sp. SIO1C4</name>
    <dbReference type="NCBI Taxonomy" id="2607765"/>
    <lineage>
        <taxon>Bacteria</taxon>
        <taxon>Bacillati</taxon>
        <taxon>Cyanobacteriota</taxon>
        <taxon>Cyanophyceae</taxon>
        <taxon>Coleofasciculales</taxon>
        <taxon>Coleofasciculaceae</taxon>
        <taxon>Symploca</taxon>
    </lineage>
</organism>
<dbReference type="Gene3D" id="1.10.287.110">
    <property type="entry name" value="DnaJ domain"/>
    <property type="match status" value="1"/>
</dbReference>
<dbReference type="EMBL" id="JAAHFQ010000067">
    <property type="protein sequence ID" value="NER27056.1"/>
    <property type="molecule type" value="Genomic_DNA"/>
</dbReference>
<sequence length="794" mass="88838">MRIPLDYYRILGLPIQANATQLSQAHGDRILQLPRREYSEAAIKSRKQLLDEAYAVLSDPEQRQSYDASFLAKTYEQQPEQHSGSGSQASTQATEGLLEPHTPSLEIRDEQLIGSLLILQELGEYEIVLKLGQTYLGADSSTSIDHRRFGEPQIVRADLVLTLGIACLELGREQWQQGQYENAATALETGQELLLKEGLFPALRGEIQADLYKLRPYRILELLALPEENIAKRRRGLQKLQDMLQERGGIDGTGDDQSGLSIDDFLRFIQQLRVYLSCAQQQTLFEAEAKRPSAVATYLAVYALLARGFAQRKPALISRAKQMLMRLGKRQDVHLEQSVCALLLGQTEEANRALELSQEYEPLAFIREHSQGSPDLLPGLCLYGERWLQKSVFPHFRDLREQKASLKEYFADEQVQAYLEQLPQSSADNSNEWTVVQSGKKAYPRSAPSNSITETTVPSKSAVNGQYSQDKHNNLANESVVSGSRWQSKPEAATITSNRQATVGKTSSNSNYSSAAVSTLPAAERIAPSTPTSDFAFTSPPDESVSRSKRRQRQPRKSDDLAPTNSLRKDSELKISSNGQGQPLSLPPASLKHPSEQSKSLKKVRKRIFFGILCLLALGLTWLVLSQLNKALRGTPKLEEEQPLIGLAEPPVTIPESGSRILNPEGPLSEETAKQVIEIWLEAKSLAYGREHNLEELEEILVEPALSYRRQGAKTAEQNNSYWLYNHAVVVNSVVNSDFDVNQATVDAAVNEDAQYYQEGQLNDLASYNENLRVRYDLVRQEGMWFIQDMAVIR</sequence>
<dbReference type="InterPro" id="IPR001623">
    <property type="entry name" value="DnaJ_domain"/>
</dbReference>
<dbReference type="SUPFAM" id="SSF46565">
    <property type="entry name" value="Chaperone J-domain"/>
    <property type="match status" value="1"/>
</dbReference>
<dbReference type="AlphaFoldDB" id="A0A6B3N044"/>
<proteinExistence type="predicted"/>
<dbReference type="InterPro" id="IPR044685">
    <property type="entry name" value="CPD1-like"/>
</dbReference>
<evidence type="ECO:0000313" key="4">
    <source>
        <dbReference type="EMBL" id="NER27056.1"/>
    </source>
</evidence>
<dbReference type="Pfam" id="PF00226">
    <property type="entry name" value="DnaJ"/>
    <property type="match status" value="1"/>
</dbReference>